<comment type="caution">
    <text evidence="8">The sequence shown here is derived from an EMBL/GenBank/DDBJ whole genome shotgun (WGS) entry which is preliminary data.</text>
</comment>
<keyword evidence="9" id="KW-1185">Reference proteome</keyword>
<dbReference type="InterPro" id="IPR013525">
    <property type="entry name" value="ABC2_TM"/>
</dbReference>
<dbReference type="EMBL" id="LKHS01000017">
    <property type="protein sequence ID" value="KQH84672.1"/>
    <property type="molecule type" value="Genomic_DNA"/>
</dbReference>
<evidence type="ECO:0000256" key="2">
    <source>
        <dbReference type="ARBA" id="ARBA00022475"/>
    </source>
</evidence>
<feature type="transmembrane region" description="Helical" evidence="6">
    <location>
        <begin position="351"/>
        <end position="370"/>
    </location>
</feature>
<dbReference type="Pfam" id="PF12698">
    <property type="entry name" value="ABC2_membrane_3"/>
    <property type="match status" value="1"/>
</dbReference>
<feature type="transmembrane region" description="Helical" evidence="6">
    <location>
        <begin position="231"/>
        <end position="250"/>
    </location>
</feature>
<keyword evidence="2" id="KW-1003">Cell membrane</keyword>
<dbReference type="PANTHER" id="PTHR30294:SF47">
    <property type="entry name" value="INNER MEMBRANE TRANSPORT PERMEASE YHHJ"/>
    <property type="match status" value="1"/>
</dbReference>
<dbReference type="GO" id="GO:0140359">
    <property type="term" value="F:ABC-type transporter activity"/>
    <property type="evidence" value="ECO:0007669"/>
    <property type="project" value="InterPro"/>
</dbReference>
<reference evidence="8 9" key="1">
    <citation type="submission" date="2015-08" db="EMBL/GenBank/DDBJ databases">
        <title>Antibacterial properties of a collection of Vibrionaceae strains.</title>
        <authorList>
            <person name="Giubergia S."/>
        </authorList>
    </citation>
    <scope>NUCLEOTIDE SEQUENCE [LARGE SCALE GENOMIC DNA]</scope>
    <source>
        <strain evidence="8 9">S0821</strain>
    </source>
</reference>
<evidence type="ECO:0000256" key="6">
    <source>
        <dbReference type="SAM" id="Phobius"/>
    </source>
</evidence>
<keyword evidence="3 6" id="KW-0812">Transmembrane</keyword>
<evidence type="ECO:0000313" key="9">
    <source>
        <dbReference type="Proteomes" id="UP000051221"/>
    </source>
</evidence>
<dbReference type="GO" id="GO:0005886">
    <property type="term" value="C:plasma membrane"/>
    <property type="evidence" value="ECO:0007669"/>
    <property type="project" value="UniProtKB-SubCell"/>
</dbReference>
<feature type="transmembrane region" description="Helical" evidence="6">
    <location>
        <begin position="262"/>
        <end position="285"/>
    </location>
</feature>
<gene>
    <name evidence="8" type="ORF">AMR76_17495</name>
</gene>
<dbReference type="Gene3D" id="3.40.1710.10">
    <property type="entry name" value="abc type-2 transporter like domain"/>
    <property type="match status" value="1"/>
</dbReference>
<comment type="subcellular location">
    <subcellularLocation>
        <location evidence="1">Cell membrane</location>
        <topology evidence="1">Multi-pass membrane protein</topology>
    </subcellularLocation>
</comment>
<protein>
    <submittedName>
        <fullName evidence="8">Multidrug ABC transporter permease</fullName>
    </submittedName>
</protein>
<dbReference type="Proteomes" id="UP000051221">
    <property type="component" value="Unassembled WGS sequence"/>
</dbReference>
<organism evidence="8 9">
    <name type="scientific">Vibrio furnissii</name>
    <dbReference type="NCBI Taxonomy" id="29494"/>
    <lineage>
        <taxon>Bacteria</taxon>
        <taxon>Pseudomonadati</taxon>
        <taxon>Pseudomonadota</taxon>
        <taxon>Gammaproteobacteria</taxon>
        <taxon>Vibrionales</taxon>
        <taxon>Vibrionaceae</taxon>
        <taxon>Vibrio</taxon>
    </lineage>
</organism>
<evidence type="ECO:0000259" key="7">
    <source>
        <dbReference type="Pfam" id="PF12698"/>
    </source>
</evidence>
<dbReference type="AlphaFoldDB" id="A0A0Q2UVY0"/>
<evidence type="ECO:0000313" key="8">
    <source>
        <dbReference type="EMBL" id="KQH84672.1"/>
    </source>
</evidence>
<dbReference type="InterPro" id="IPR051449">
    <property type="entry name" value="ABC-2_transporter_component"/>
</dbReference>
<evidence type="ECO:0000256" key="3">
    <source>
        <dbReference type="ARBA" id="ARBA00022692"/>
    </source>
</evidence>
<feature type="transmembrane region" description="Helical" evidence="6">
    <location>
        <begin position="292"/>
        <end position="311"/>
    </location>
</feature>
<accession>A0A0Q2UVY0</accession>
<feature type="domain" description="ABC-2 type transporter transmembrane" evidence="7">
    <location>
        <begin position="17"/>
        <end position="368"/>
    </location>
</feature>
<dbReference type="RefSeq" id="WP_055466730.1">
    <property type="nucleotide sequence ID" value="NZ_JAKNPV010000113.1"/>
</dbReference>
<feature type="transmembrane region" description="Helical" evidence="6">
    <location>
        <begin position="184"/>
        <end position="210"/>
    </location>
</feature>
<keyword evidence="5 6" id="KW-0472">Membrane</keyword>
<sequence>MRRALPSQWQLLRHDHWLLACLTWVPLLLAGSIWWIFSAGIAQNLPIGVVDLSHSQLSRQLVRDLDATSTLAVTRHYQNVAQAKDDLVTSDIYAYVVIPYQFDKAIYRGEQPRVTTFYNSQYILVGRLINSAVVQVQGTLNAKIDVVKTLASGDQTTLSAMGRSVPVRTQITALFNKNTNYAQFLVSAIVPALWQIVVVVSTILILTANYREYGLNAWLGNRPLRNLTRTLAPYYPIFVLQGGAFLVWFYTVLEWPMHGSMMVMLVAQLLTAIACMIMGAAFYFLTLDPARAMSFAGAFTAPSFAFMGITFPTSDMGSLAQAWRSLLPISHYIEVQVSQVSYGLHAAKSLAHLWPMAGYILPLLLTVALIRKHQRKEQAVRSAHDPA</sequence>
<name>A0A0Q2UVY0_VIBFU</name>
<evidence type="ECO:0000256" key="5">
    <source>
        <dbReference type="ARBA" id="ARBA00023136"/>
    </source>
</evidence>
<evidence type="ECO:0000256" key="1">
    <source>
        <dbReference type="ARBA" id="ARBA00004651"/>
    </source>
</evidence>
<evidence type="ECO:0000256" key="4">
    <source>
        <dbReference type="ARBA" id="ARBA00022989"/>
    </source>
</evidence>
<keyword evidence="4 6" id="KW-1133">Transmembrane helix</keyword>
<dbReference type="InParanoid" id="A0A0Q2UVY0"/>
<dbReference type="PANTHER" id="PTHR30294">
    <property type="entry name" value="MEMBRANE COMPONENT OF ABC TRANSPORTER YHHJ-RELATED"/>
    <property type="match status" value="1"/>
</dbReference>
<feature type="transmembrane region" description="Helical" evidence="6">
    <location>
        <begin position="16"/>
        <end position="37"/>
    </location>
</feature>
<proteinExistence type="predicted"/>